<dbReference type="Proteomes" id="UP000789525">
    <property type="component" value="Unassembled WGS sequence"/>
</dbReference>
<protein>
    <submittedName>
        <fullName evidence="1">1064_t:CDS:1</fullName>
    </submittedName>
</protein>
<feature type="non-terminal residue" evidence="1">
    <location>
        <position position="1"/>
    </location>
</feature>
<accession>A0ACA9R2I5</accession>
<name>A0ACA9R2I5_9GLOM</name>
<comment type="caution">
    <text evidence="1">The sequence shown here is derived from an EMBL/GenBank/DDBJ whole genome shotgun (WGS) entry which is preliminary data.</text>
</comment>
<sequence>KKMIKLSIWLKDHLHNNIKNDLNSTLDALLKLSPPFRKNTSMKEQKKALKSSIHVFFKNSEENVTKYGSLYTW</sequence>
<proteinExistence type="predicted"/>
<feature type="non-terminal residue" evidence="1">
    <location>
        <position position="73"/>
    </location>
</feature>
<evidence type="ECO:0000313" key="1">
    <source>
        <dbReference type="EMBL" id="CAG8773914.1"/>
    </source>
</evidence>
<dbReference type="EMBL" id="CAJVPT010066761">
    <property type="protein sequence ID" value="CAG8773914.1"/>
    <property type="molecule type" value="Genomic_DNA"/>
</dbReference>
<organism evidence="1 2">
    <name type="scientific">Acaulospora colombiana</name>
    <dbReference type="NCBI Taxonomy" id="27376"/>
    <lineage>
        <taxon>Eukaryota</taxon>
        <taxon>Fungi</taxon>
        <taxon>Fungi incertae sedis</taxon>
        <taxon>Mucoromycota</taxon>
        <taxon>Glomeromycotina</taxon>
        <taxon>Glomeromycetes</taxon>
        <taxon>Diversisporales</taxon>
        <taxon>Acaulosporaceae</taxon>
        <taxon>Acaulospora</taxon>
    </lineage>
</organism>
<gene>
    <name evidence="1" type="ORF">ACOLOM_LOCUS13977</name>
</gene>
<keyword evidence="2" id="KW-1185">Reference proteome</keyword>
<evidence type="ECO:0000313" key="2">
    <source>
        <dbReference type="Proteomes" id="UP000789525"/>
    </source>
</evidence>
<reference evidence="1" key="1">
    <citation type="submission" date="2021-06" db="EMBL/GenBank/DDBJ databases">
        <authorList>
            <person name="Kallberg Y."/>
            <person name="Tangrot J."/>
            <person name="Rosling A."/>
        </authorList>
    </citation>
    <scope>NUCLEOTIDE SEQUENCE</scope>
    <source>
        <strain evidence="1">CL356</strain>
    </source>
</reference>